<name>A0ACC0L6M5_RHOML</name>
<comment type="caution">
    <text evidence="1">The sequence shown here is derived from an EMBL/GenBank/DDBJ whole genome shotgun (WGS) entry which is preliminary data.</text>
</comment>
<accession>A0ACC0L6M5</accession>
<dbReference type="Proteomes" id="UP001062846">
    <property type="component" value="Chromosome 13"/>
</dbReference>
<proteinExistence type="predicted"/>
<sequence length="138" mass="14589">MDGHLKVDATDGPAAKQIKELNAETVEQTQEGTGLDMVPGNIIEAPGVQRATQVCDSSQEGIKVSRVKSVATTTPKNNRVLESGDTSDPKKFAILQSLSEEVVVLPSAAEFTAGLGVLREAVVAVDLWGEVLFLENGE</sequence>
<protein>
    <submittedName>
        <fullName evidence="1">Uncharacterized protein</fullName>
    </submittedName>
</protein>
<gene>
    <name evidence="1" type="ORF">RHMOL_Rhmol13G0114800</name>
</gene>
<reference evidence="1" key="1">
    <citation type="submission" date="2022-02" db="EMBL/GenBank/DDBJ databases">
        <title>Plant Genome Project.</title>
        <authorList>
            <person name="Zhang R.-G."/>
        </authorList>
    </citation>
    <scope>NUCLEOTIDE SEQUENCE</scope>
    <source>
        <strain evidence="1">AT1</strain>
    </source>
</reference>
<evidence type="ECO:0000313" key="2">
    <source>
        <dbReference type="Proteomes" id="UP001062846"/>
    </source>
</evidence>
<keyword evidence="2" id="KW-1185">Reference proteome</keyword>
<dbReference type="EMBL" id="CM046400">
    <property type="protein sequence ID" value="KAI8523989.1"/>
    <property type="molecule type" value="Genomic_DNA"/>
</dbReference>
<evidence type="ECO:0000313" key="1">
    <source>
        <dbReference type="EMBL" id="KAI8523989.1"/>
    </source>
</evidence>
<organism evidence="1 2">
    <name type="scientific">Rhododendron molle</name>
    <name type="common">Chinese azalea</name>
    <name type="synonym">Azalea mollis</name>
    <dbReference type="NCBI Taxonomy" id="49168"/>
    <lineage>
        <taxon>Eukaryota</taxon>
        <taxon>Viridiplantae</taxon>
        <taxon>Streptophyta</taxon>
        <taxon>Embryophyta</taxon>
        <taxon>Tracheophyta</taxon>
        <taxon>Spermatophyta</taxon>
        <taxon>Magnoliopsida</taxon>
        <taxon>eudicotyledons</taxon>
        <taxon>Gunneridae</taxon>
        <taxon>Pentapetalae</taxon>
        <taxon>asterids</taxon>
        <taxon>Ericales</taxon>
        <taxon>Ericaceae</taxon>
        <taxon>Ericoideae</taxon>
        <taxon>Rhodoreae</taxon>
        <taxon>Rhododendron</taxon>
    </lineage>
</organism>